<evidence type="ECO:0000256" key="5">
    <source>
        <dbReference type="ARBA" id="ARBA00022598"/>
    </source>
</evidence>
<evidence type="ECO:0000259" key="14">
    <source>
        <dbReference type="PROSITE" id="PS50975"/>
    </source>
</evidence>
<accession>A0ABV4AFH2</accession>
<dbReference type="InterPro" id="IPR013815">
    <property type="entry name" value="ATP_grasp_subdomain_1"/>
</dbReference>
<dbReference type="InterPro" id="IPR020559">
    <property type="entry name" value="PRibGlycinamide_synth_CS"/>
</dbReference>
<gene>
    <name evidence="12 15" type="primary">purD</name>
    <name evidence="15" type="ORF">AB5I84_03700</name>
</gene>
<dbReference type="SUPFAM" id="SSF56059">
    <property type="entry name" value="Glutathione synthetase ATP-binding domain-like"/>
    <property type="match status" value="1"/>
</dbReference>
<comment type="pathway">
    <text evidence="3 12">Purine metabolism; IMP biosynthesis via de novo pathway; N(1)-(5-phospho-D-ribosyl)glycinamide from 5-phospho-alpha-D-ribose 1-diphosphate: step 2/2.</text>
</comment>
<dbReference type="Pfam" id="PF02844">
    <property type="entry name" value="GARS_N"/>
    <property type="match status" value="1"/>
</dbReference>
<dbReference type="InterPro" id="IPR011054">
    <property type="entry name" value="Rudment_hybrid_motif"/>
</dbReference>
<dbReference type="EMBL" id="JBGCUO010000001">
    <property type="protein sequence ID" value="MEY1661248.1"/>
    <property type="molecule type" value="Genomic_DNA"/>
</dbReference>
<dbReference type="InterPro" id="IPR020560">
    <property type="entry name" value="PRibGlycinamide_synth_C-dom"/>
</dbReference>
<evidence type="ECO:0000313" key="15">
    <source>
        <dbReference type="EMBL" id="MEY1661248.1"/>
    </source>
</evidence>
<comment type="cofactor">
    <cofactor evidence="2">
        <name>Mg(2+)</name>
        <dbReference type="ChEBI" id="CHEBI:18420"/>
    </cofactor>
</comment>
<evidence type="ECO:0000256" key="3">
    <source>
        <dbReference type="ARBA" id="ARBA00005174"/>
    </source>
</evidence>
<dbReference type="SMART" id="SM01209">
    <property type="entry name" value="GARS_A"/>
    <property type="match status" value="1"/>
</dbReference>
<dbReference type="Gene3D" id="3.30.470.20">
    <property type="entry name" value="ATP-grasp fold, B domain"/>
    <property type="match status" value="1"/>
</dbReference>
<comment type="similarity">
    <text evidence="9 12">Belongs to the GARS family.</text>
</comment>
<dbReference type="Pfam" id="PF02843">
    <property type="entry name" value="GARS_C"/>
    <property type="match status" value="1"/>
</dbReference>
<dbReference type="EC" id="6.3.4.13" evidence="4 12"/>
<keyword evidence="5 12" id="KW-0436">Ligase</keyword>
<evidence type="ECO:0000256" key="11">
    <source>
        <dbReference type="ARBA" id="ARBA00042864"/>
    </source>
</evidence>
<proteinExistence type="inferred from homology"/>
<keyword evidence="16" id="KW-1185">Reference proteome</keyword>
<name>A0ABV4AFH2_9GAMM</name>
<dbReference type="Pfam" id="PF01071">
    <property type="entry name" value="GARS_A"/>
    <property type="match status" value="1"/>
</dbReference>
<dbReference type="InterPro" id="IPR011761">
    <property type="entry name" value="ATP-grasp"/>
</dbReference>
<sequence>MNVLIIGNGGREHALAWKAAQAAGVDTVFVAPGNAGSAREAKVQNVAIDVLDKEALADFAAANNVGLTIVGPEAPLVIGVVDHFRARGLRCFGPTAAAAQLEGSKAFTKDFLARHQIPTAEYRNFTELDAALAYLRERGAPIVVKADGLAAGKGVIVAMTLSEAEDAVRDMLAGNRFGDAGHRVVIEDFLDGEEASFIVMVDGNNILPMATSQDHKRIGDGDTGPNTGGMGAYSPAPVVTQDVHDRVMREVIRPTVDGMAAEGNPYTGFLYAGLMIDNSGAPKVIEFNCRFGDPETQPILMRLQSDIVALCQAALDGKLDQVDAQWDPRPALGVVMAAGGYPADDYRKGDVIHGLDGVDADDLKVFHAGTRLDGDDVVTSGGRVLCVTGLGDTVTAAQQRAYDGVRAISWDGCQARSDIGYRAIAREQ</sequence>
<evidence type="ECO:0000256" key="9">
    <source>
        <dbReference type="ARBA" id="ARBA00038345"/>
    </source>
</evidence>
<evidence type="ECO:0000256" key="2">
    <source>
        <dbReference type="ARBA" id="ARBA00001946"/>
    </source>
</evidence>
<keyword evidence="6 13" id="KW-0547">Nucleotide-binding</keyword>
<dbReference type="HAMAP" id="MF_00138">
    <property type="entry name" value="GARS"/>
    <property type="match status" value="1"/>
</dbReference>
<evidence type="ECO:0000256" key="12">
    <source>
        <dbReference type="HAMAP-Rule" id="MF_00138"/>
    </source>
</evidence>
<protein>
    <recommendedName>
        <fullName evidence="4 12">Phosphoribosylamine--glycine ligase</fullName>
        <ecNumber evidence="4 12">6.3.4.13</ecNumber>
    </recommendedName>
    <alternativeName>
        <fullName evidence="12">GARS</fullName>
    </alternativeName>
    <alternativeName>
        <fullName evidence="10 12">Glycinamide ribonucleotide synthetase</fullName>
    </alternativeName>
    <alternativeName>
        <fullName evidence="11 12">Phosphoribosylglycinamide synthetase</fullName>
    </alternativeName>
</protein>
<comment type="caution">
    <text evidence="15">The sequence shown here is derived from an EMBL/GenBank/DDBJ whole genome shotgun (WGS) entry which is preliminary data.</text>
</comment>
<dbReference type="Gene3D" id="3.30.1490.20">
    <property type="entry name" value="ATP-grasp fold, A domain"/>
    <property type="match status" value="1"/>
</dbReference>
<evidence type="ECO:0000256" key="6">
    <source>
        <dbReference type="ARBA" id="ARBA00022741"/>
    </source>
</evidence>
<dbReference type="SUPFAM" id="SSF52440">
    <property type="entry name" value="PreATP-grasp domain"/>
    <property type="match status" value="1"/>
</dbReference>
<evidence type="ECO:0000256" key="7">
    <source>
        <dbReference type="ARBA" id="ARBA00022755"/>
    </source>
</evidence>
<dbReference type="Gene3D" id="3.90.600.10">
    <property type="entry name" value="Phosphoribosylglycinamide synthetase, C-terminal domain"/>
    <property type="match status" value="1"/>
</dbReference>
<dbReference type="SMART" id="SM01210">
    <property type="entry name" value="GARS_C"/>
    <property type="match status" value="1"/>
</dbReference>
<evidence type="ECO:0000256" key="8">
    <source>
        <dbReference type="ARBA" id="ARBA00022840"/>
    </source>
</evidence>
<dbReference type="PROSITE" id="PS50975">
    <property type="entry name" value="ATP_GRASP"/>
    <property type="match status" value="1"/>
</dbReference>
<dbReference type="InterPro" id="IPR020562">
    <property type="entry name" value="PRibGlycinamide_synth_N"/>
</dbReference>
<dbReference type="NCBIfam" id="TIGR00877">
    <property type="entry name" value="purD"/>
    <property type="match status" value="1"/>
</dbReference>
<keyword evidence="7 12" id="KW-0658">Purine biosynthesis</keyword>
<dbReference type="PROSITE" id="PS00184">
    <property type="entry name" value="GARS"/>
    <property type="match status" value="1"/>
</dbReference>
<dbReference type="SUPFAM" id="SSF51246">
    <property type="entry name" value="Rudiment single hybrid motif"/>
    <property type="match status" value="1"/>
</dbReference>
<keyword evidence="8 13" id="KW-0067">ATP-binding</keyword>
<evidence type="ECO:0000256" key="1">
    <source>
        <dbReference type="ARBA" id="ARBA00001936"/>
    </source>
</evidence>
<dbReference type="InterPro" id="IPR016185">
    <property type="entry name" value="PreATP-grasp_dom_sf"/>
</dbReference>
<dbReference type="Proteomes" id="UP001562065">
    <property type="component" value="Unassembled WGS sequence"/>
</dbReference>
<dbReference type="PANTHER" id="PTHR43472">
    <property type="entry name" value="PHOSPHORIBOSYLAMINE--GLYCINE LIGASE"/>
    <property type="match status" value="1"/>
</dbReference>
<dbReference type="RefSeq" id="WP_369456058.1">
    <property type="nucleotide sequence ID" value="NZ_JBGCUO010000001.1"/>
</dbReference>
<dbReference type="InterPro" id="IPR020561">
    <property type="entry name" value="PRibGlycinamid_synth_ATP-grasp"/>
</dbReference>
<dbReference type="GO" id="GO:0004637">
    <property type="term" value="F:phosphoribosylamine-glycine ligase activity"/>
    <property type="evidence" value="ECO:0007669"/>
    <property type="project" value="UniProtKB-EC"/>
</dbReference>
<evidence type="ECO:0000313" key="16">
    <source>
        <dbReference type="Proteomes" id="UP001562065"/>
    </source>
</evidence>
<feature type="domain" description="ATP-grasp" evidence="14">
    <location>
        <begin position="109"/>
        <end position="316"/>
    </location>
</feature>
<comment type="catalytic activity">
    <reaction evidence="12">
        <text>5-phospho-beta-D-ribosylamine + glycine + ATP = N(1)-(5-phospho-beta-D-ribosyl)glycinamide + ADP + phosphate + H(+)</text>
        <dbReference type="Rhea" id="RHEA:17453"/>
        <dbReference type="ChEBI" id="CHEBI:15378"/>
        <dbReference type="ChEBI" id="CHEBI:30616"/>
        <dbReference type="ChEBI" id="CHEBI:43474"/>
        <dbReference type="ChEBI" id="CHEBI:57305"/>
        <dbReference type="ChEBI" id="CHEBI:58681"/>
        <dbReference type="ChEBI" id="CHEBI:143788"/>
        <dbReference type="ChEBI" id="CHEBI:456216"/>
        <dbReference type="EC" id="6.3.4.13"/>
    </reaction>
</comment>
<comment type="cofactor">
    <cofactor evidence="1">
        <name>Mn(2+)</name>
        <dbReference type="ChEBI" id="CHEBI:29035"/>
    </cofactor>
</comment>
<evidence type="ECO:0000256" key="10">
    <source>
        <dbReference type="ARBA" id="ARBA00042242"/>
    </source>
</evidence>
<evidence type="ECO:0000256" key="4">
    <source>
        <dbReference type="ARBA" id="ARBA00013255"/>
    </source>
</evidence>
<dbReference type="InterPro" id="IPR000115">
    <property type="entry name" value="PRibGlycinamide_synth"/>
</dbReference>
<organism evidence="15 16">
    <name type="scientific">Isoalcanivorax beigongshangi</name>
    <dbReference type="NCBI Taxonomy" id="3238810"/>
    <lineage>
        <taxon>Bacteria</taxon>
        <taxon>Pseudomonadati</taxon>
        <taxon>Pseudomonadota</taxon>
        <taxon>Gammaproteobacteria</taxon>
        <taxon>Oceanospirillales</taxon>
        <taxon>Alcanivoracaceae</taxon>
        <taxon>Isoalcanivorax</taxon>
    </lineage>
</organism>
<dbReference type="Gene3D" id="3.40.50.20">
    <property type="match status" value="1"/>
</dbReference>
<dbReference type="PANTHER" id="PTHR43472:SF1">
    <property type="entry name" value="PHOSPHORIBOSYLAMINE--GLYCINE LIGASE, CHLOROPLASTIC"/>
    <property type="match status" value="1"/>
</dbReference>
<evidence type="ECO:0000256" key="13">
    <source>
        <dbReference type="PROSITE-ProRule" id="PRU00409"/>
    </source>
</evidence>
<reference evidence="15 16" key="1">
    <citation type="submission" date="2024-07" db="EMBL/GenBank/DDBJ databases">
        <authorList>
            <person name="Ren Q."/>
        </authorList>
    </citation>
    <scope>NUCLEOTIDE SEQUENCE [LARGE SCALE GENOMIC DNA]</scope>
    <source>
        <strain evidence="15 16">REN37</strain>
    </source>
</reference>
<dbReference type="InterPro" id="IPR037123">
    <property type="entry name" value="PRibGlycinamide_synth_C_sf"/>
</dbReference>